<proteinExistence type="predicted"/>
<gene>
    <name evidence="2" type="ORF">CKO31_01370</name>
</gene>
<dbReference type="Gene3D" id="1.20.5.340">
    <property type="match status" value="1"/>
</dbReference>
<name>A0ABS1CBW3_9GAMM</name>
<keyword evidence="1" id="KW-0812">Transmembrane</keyword>
<evidence type="ECO:0000313" key="3">
    <source>
        <dbReference type="Proteomes" id="UP000748752"/>
    </source>
</evidence>
<accession>A0ABS1CBW3</accession>
<protein>
    <submittedName>
        <fullName evidence="2">DUF1640 domain-containing protein</fullName>
    </submittedName>
</protein>
<evidence type="ECO:0000313" key="2">
    <source>
        <dbReference type="EMBL" id="MBK1629405.1"/>
    </source>
</evidence>
<keyword evidence="1" id="KW-0472">Membrane</keyword>
<dbReference type="RefSeq" id="WP_200233327.1">
    <property type="nucleotide sequence ID" value="NZ_NRRV01000002.1"/>
</dbReference>
<dbReference type="Proteomes" id="UP000748752">
    <property type="component" value="Unassembled WGS sequence"/>
</dbReference>
<keyword evidence="1" id="KW-1133">Transmembrane helix</keyword>
<comment type="caution">
    <text evidence="2">The sequence shown here is derived from an EMBL/GenBank/DDBJ whole genome shotgun (WGS) entry which is preliminary data.</text>
</comment>
<reference evidence="2 3" key="1">
    <citation type="journal article" date="2020" name="Microorganisms">
        <title>Osmotic Adaptation and Compatible Solute Biosynthesis of Phototrophic Bacteria as Revealed from Genome Analyses.</title>
        <authorList>
            <person name="Imhoff J.F."/>
            <person name="Rahn T."/>
            <person name="Kunzel S."/>
            <person name="Keller A."/>
            <person name="Neulinger S.C."/>
        </authorList>
    </citation>
    <scope>NUCLEOTIDE SEQUENCE [LARGE SCALE GENOMIC DNA]</scope>
    <source>
        <strain evidence="2 3">DSM 6210</strain>
    </source>
</reference>
<sequence>MSTVTFDTLELVEKLKTAGFAQEQAEAVVRVIADAQQELVTREYLDHALKRECASQLGPIRTELAVLKWMMGVVIGGLVALIIKSFFA</sequence>
<organism evidence="2 3">
    <name type="scientific">Thiohalocapsa halophila</name>
    <dbReference type="NCBI Taxonomy" id="69359"/>
    <lineage>
        <taxon>Bacteria</taxon>
        <taxon>Pseudomonadati</taxon>
        <taxon>Pseudomonadota</taxon>
        <taxon>Gammaproteobacteria</taxon>
        <taxon>Chromatiales</taxon>
        <taxon>Chromatiaceae</taxon>
        <taxon>Thiohalocapsa</taxon>
    </lineage>
</organism>
<dbReference type="EMBL" id="NRRV01000002">
    <property type="protein sequence ID" value="MBK1629405.1"/>
    <property type="molecule type" value="Genomic_DNA"/>
</dbReference>
<keyword evidence="3" id="KW-1185">Reference proteome</keyword>
<feature type="transmembrane region" description="Helical" evidence="1">
    <location>
        <begin position="66"/>
        <end position="87"/>
    </location>
</feature>
<evidence type="ECO:0000256" key="1">
    <source>
        <dbReference type="SAM" id="Phobius"/>
    </source>
</evidence>